<evidence type="ECO:0000313" key="1">
    <source>
        <dbReference type="EMBL" id="KAJ7543830.1"/>
    </source>
</evidence>
<gene>
    <name evidence="1" type="ORF">O6H91_09G054300</name>
</gene>
<sequence>MSFSFFKQFKPKTPAELVKQTRDALSALDDKTVAEVRLLDRALEEVDKNLLGMKQMLLGDGETEPSAELVLQLTLDTSKDDFLELLVQKLPNLGWEGRKDTVQIWCALLRPTVGTSQSVLYYIENHPELLDFLISCYENKEIALNCGSMLRECARYPTLVKYMLSSASFELFFKYVELPSFDIASDAFATFKELLTRHGTHVYEYLNTNYTQFFELYERLLSSSNYVTRRQSLKLLSEFLLERSNAQIMVRFISEKRNLRIVMNLLKDPSKNIQSSAFDIFKVFVANPRKSPGIITVLAKNREKLLHFLDNFHLDKEDEQFEEEKDLLIKEIEALEQVLPADTHKS</sequence>
<evidence type="ECO:0000313" key="2">
    <source>
        <dbReference type="Proteomes" id="UP001162992"/>
    </source>
</evidence>
<dbReference type="EMBL" id="CM055100">
    <property type="protein sequence ID" value="KAJ7543830.1"/>
    <property type="molecule type" value="Genomic_DNA"/>
</dbReference>
<name>A0ACC2CPK7_DIPCM</name>
<reference evidence="2" key="1">
    <citation type="journal article" date="2024" name="Proc. Natl. Acad. Sci. U.S.A.">
        <title>Extraordinary preservation of gene collinearity over three hundred million years revealed in homosporous lycophytes.</title>
        <authorList>
            <person name="Li C."/>
            <person name="Wickell D."/>
            <person name="Kuo L.Y."/>
            <person name="Chen X."/>
            <person name="Nie B."/>
            <person name="Liao X."/>
            <person name="Peng D."/>
            <person name="Ji J."/>
            <person name="Jenkins J."/>
            <person name="Williams M."/>
            <person name="Shu S."/>
            <person name="Plott C."/>
            <person name="Barry K."/>
            <person name="Rajasekar S."/>
            <person name="Grimwood J."/>
            <person name="Han X."/>
            <person name="Sun S."/>
            <person name="Hou Z."/>
            <person name="He W."/>
            <person name="Dai G."/>
            <person name="Sun C."/>
            <person name="Schmutz J."/>
            <person name="Leebens-Mack J.H."/>
            <person name="Li F.W."/>
            <person name="Wang L."/>
        </authorList>
    </citation>
    <scope>NUCLEOTIDE SEQUENCE [LARGE SCALE GENOMIC DNA]</scope>
    <source>
        <strain evidence="2">cv. PW_Plant_1</strain>
    </source>
</reference>
<dbReference type="Proteomes" id="UP001162992">
    <property type="component" value="Chromosome 9"/>
</dbReference>
<accession>A0ACC2CPK7</accession>
<comment type="caution">
    <text evidence="1">The sequence shown here is derived from an EMBL/GenBank/DDBJ whole genome shotgun (WGS) entry which is preliminary data.</text>
</comment>
<proteinExistence type="predicted"/>
<keyword evidence="2" id="KW-1185">Reference proteome</keyword>
<protein>
    <submittedName>
        <fullName evidence="1">Uncharacterized protein</fullName>
    </submittedName>
</protein>
<organism evidence="1 2">
    <name type="scientific">Diphasiastrum complanatum</name>
    <name type="common">Issler's clubmoss</name>
    <name type="synonym">Lycopodium complanatum</name>
    <dbReference type="NCBI Taxonomy" id="34168"/>
    <lineage>
        <taxon>Eukaryota</taxon>
        <taxon>Viridiplantae</taxon>
        <taxon>Streptophyta</taxon>
        <taxon>Embryophyta</taxon>
        <taxon>Tracheophyta</taxon>
        <taxon>Lycopodiopsida</taxon>
        <taxon>Lycopodiales</taxon>
        <taxon>Lycopodiaceae</taxon>
        <taxon>Lycopodioideae</taxon>
        <taxon>Diphasiastrum</taxon>
    </lineage>
</organism>